<sequence length="244" mass="28477">MDTVMQRRRTYLLMECMPKLGLLMHGYNSDCFHFGSQSEGTTTPGLQSDIDFLFCNNNGNIMREWEDWQGGMFNYLLFHDETTPPQQFLLLKVRPDTPELEVCLVDDVHVRKDSGQVMLSSKRWKQEIESIVKNTDEVTNSGPSMSWVTNWDIVHAVQIRKPLPEILHWRDRCRDKHWPPVQLLEAARIAPCFLVPAGNPDSVYKSEEWRLSPNLIERMLMFSFNIRQIKCYIGLKLNETIIVC</sequence>
<gene>
    <name evidence="1" type="ORF">DPMN_044412</name>
</gene>
<evidence type="ECO:0000313" key="1">
    <source>
        <dbReference type="EMBL" id="KAH3737817.1"/>
    </source>
</evidence>
<reference evidence="1" key="2">
    <citation type="submission" date="2020-11" db="EMBL/GenBank/DDBJ databases">
        <authorList>
            <person name="McCartney M.A."/>
            <person name="Auch B."/>
            <person name="Kono T."/>
            <person name="Mallez S."/>
            <person name="Becker A."/>
            <person name="Gohl D.M."/>
            <person name="Silverstein K.A.T."/>
            <person name="Koren S."/>
            <person name="Bechman K.B."/>
            <person name="Herman A."/>
            <person name="Abrahante J.E."/>
            <person name="Garbe J."/>
        </authorList>
    </citation>
    <scope>NUCLEOTIDE SEQUENCE</scope>
    <source>
        <strain evidence="1">Duluth1</strain>
        <tissue evidence="1">Whole animal</tissue>
    </source>
</reference>
<dbReference type="AlphaFoldDB" id="A0A9D4D445"/>
<keyword evidence="2" id="KW-1185">Reference proteome</keyword>
<accession>A0A9D4D445</accession>
<dbReference type="EMBL" id="JAIWYP010000011">
    <property type="protein sequence ID" value="KAH3737817.1"/>
    <property type="molecule type" value="Genomic_DNA"/>
</dbReference>
<comment type="caution">
    <text evidence="1">The sequence shown here is derived from an EMBL/GenBank/DDBJ whole genome shotgun (WGS) entry which is preliminary data.</text>
</comment>
<name>A0A9D4D445_DREPO</name>
<dbReference type="Proteomes" id="UP000828390">
    <property type="component" value="Unassembled WGS sequence"/>
</dbReference>
<evidence type="ECO:0000313" key="2">
    <source>
        <dbReference type="Proteomes" id="UP000828390"/>
    </source>
</evidence>
<organism evidence="1 2">
    <name type="scientific">Dreissena polymorpha</name>
    <name type="common">Zebra mussel</name>
    <name type="synonym">Mytilus polymorpha</name>
    <dbReference type="NCBI Taxonomy" id="45954"/>
    <lineage>
        <taxon>Eukaryota</taxon>
        <taxon>Metazoa</taxon>
        <taxon>Spiralia</taxon>
        <taxon>Lophotrochozoa</taxon>
        <taxon>Mollusca</taxon>
        <taxon>Bivalvia</taxon>
        <taxon>Autobranchia</taxon>
        <taxon>Heteroconchia</taxon>
        <taxon>Euheterodonta</taxon>
        <taxon>Imparidentia</taxon>
        <taxon>Neoheterodontei</taxon>
        <taxon>Myida</taxon>
        <taxon>Dreissenoidea</taxon>
        <taxon>Dreissenidae</taxon>
        <taxon>Dreissena</taxon>
    </lineage>
</organism>
<proteinExistence type="predicted"/>
<protein>
    <submittedName>
        <fullName evidence="1">Uncharacterized protein</fullName>
    </submittedName>
</protein>
<reference evidence="1" key="1">
    <citation type="journal article" date="2019" name="bioRxiv">
        <title>The Genome of the Zebra Mussel, Dreissena polymorpha: A Resource for Invasive Species Research.</title>
        <authorList>
            <person name="McCartney M.A."/>
            <person name="Auch B."/>
            <person name="Kono T."/>
            <person name="Mallez S."/>
            <person name="Zhang Y."/>
            <person name="Obille A."/>
            <person name="Becker A."/>
            <person name="Abrahante J.E."/>
            <person name="Garbe J."/>
            <person name="Badalamenti J.P."/>
            <person name="Herman A."/>
            <person name="Mangelson H."/>
            <person name="Liachko I."/>
            <person name="Sullivan S."/>
            <person name="Sone E.D."/>
            <person name="Koren S."/>
            <person name="Silverstein K.A.T."/>
            <person name="Beckman K.B."/>
            <person name="Gohl D.M."/>
        </authorList>
    </citation>
    <scope>NUCLEOTIDE SEQUENCE</scope>
    <source>
        <strain evidence="1">Duluth1</strain>
        <tissue evidence="1">Whole animal</tissue>
    </source>
</reference>